<dbReference type="STRING" id="29364.SAMN04487772_105122"/>
<dbReference type="AlphaFoldDB" id="A0A1I0AES6"/>
<keyword evidence="2" id="KW-1185">Reference proteome</keyword>
<dbReference type="RefSeq" id="WP_092477059.1">
    <property type="nucleotide sequence ID" value="NZ_FOHN01000005.1"/>
</dbReference>
<evidence type="ECO:0000313" key="2">
    <source>
        <dbReference type="Proteomes" id="UP000199800"/>
    </source>
</evidence>
<dbReference type="EMBL" id="FOHN01000005">
    <property type="protein sequence ID" value="SES92750.1"/>
    <property type="molecule type" value="Genomic_DNA"/>
</dbReference>
<name>A0A1I0AES6_9FIRM</name>
<gene>
    <name evidence="1" type="ORF">SAMN04487772_105122</name>
</gene>
<protein>
    <submittedName>
        <fullName evidence="1">Uncharacterized protein</fullName>
    </submittedName>
</protein>
<organism evidence="1 2">
    <name type="scientific">[Clostridium] polysaccharolyticum</name>
    <dbReference type="NCBI Taxonomy" id="29364"/>
    <lineage>
        <taxon>Bacteria</taxon>
        <taxon>Bacillati</taxon>
        <taxon>Bacillota</taxon>
        <taxon>Clostridia</taxon>
        <taxon>Lachnospirales</taxon>
        <taxon>Lachnospiraceae</taxon>
    </lineage>
</organism>
<proteinExistence type="predicted"/>
<sequence>MKKRKSMVLLILILCVGIYIYNSSLTTKGIAVKNLRQYCKKHSSCSAKDYFIEHIANYYFAVSTNGVRDKSDELMILSQCKNRNIYKRKGRMLCRIIFIYMARYLQLEVMC</sequence>
<accession>A0A1I0AES6</accession>
<evidence type="ECO:0000313" key="1">
    <source>
        <dbReference type="EMBL" id="SES92750.1"/>
    </source>
</evidence>
<reference evidence="1 2" key="1">
    <citation type="submission" date="2016-10" db="EMBL/GenBank/DDBJ databases">
        <authorList>
            <person name="de Groot N.N."/>
        </authorList>
    </citation>
    <scope>NUCLEOTIDE SEQUENCE [LARGE SCALE GENOMIC DNA]</scope>
    <source>
        <strain evidence="1 2">DSM 1801</strain>
    </source>
</reference>
<dbReference type="Proteomes" id="UP000199800">
    <property type="component" value="Unassembled WGS sequence"/>
</dbReference>